<proteinExistence type="predicted"/>
<name>A0ACB7SBZ1_HYAAI</name>
<dbReference type="Proteomes" id="UP000821845">
    <property type="component" value="Chromosome 4"/>
</dbReference>
<accession>A0ACB7SBZ1</accession>
<organism evidence="1 2">
    <name type="scientific">Hyalomma asiaticum</name>
    <name type="common">Tick</name>
    <dbReference type="NCBI Taxonomy" id="266040"/>
    <lineage>
        <taxon>Eukaryota</taxon>
        <taxon>Metazoa</taxon>
        <taxon>Ecdysozoa</taxon>
        <taxon>Arthropoda</taxon>
        <taxon>Chelicerata</taxon>
        <taxon>Arachnida</taxon>
        <taxon>Acari</taxon>
        <taxon>Parasitiformes</taxon>
        <taxon>Ixodida</taxon>
        <taxon>Ixodoidea</taxon>
        <taxon>Ixodidae</taxon>
        <taxon>Hyalomminae</taxon>
        <taxon>Hyalomma</taxon>
    </lineage>
</organism>
<gene>
    <name evidence="1" type="ORF">HPB50_008663</name>
</gene>
<dbReference type="EMBL" id="CM023484">
    <property type="protein sequence ID" value="KAH6932672.1"/>
    <property type="molecule type" value="Genomic_DNA"/>
</dbReference>
<evidence type="ECO:0000313" key="2">
    <source>
        <dbReference type="Proteomes" id="UP000821845"/>
    </source>
</evidence>
<keyword evidence="2" id="KW-1185">Reference proteome</keyword>
<reference evidence="1" key="1">
    <citation type="submission" date="2020-05" db="EMBL/GenBank/DDBJ databases">
        <title>Large-scale comparative analyses of tick genomes elucidate their genetic diversity and vector capacities.</title>
        <authorList>
            <person name="Jia N."/>
            <person name="Wang J."/>
            <person name="Shi W."/>
            <person name="Du L."/>
            <person name="Sun Y."/>
            <person name="Zhan W."/>
            <person name="Jiang J."/>
            <person name="Wang Q."/>
            <person name="Zhang B."/>
            <person name="Ji P."/>
            <person name="Sakyi L.B."/>
            <person name="Cui X."/>
            <person name="Yuan T."/>
            <person name="Jiang B."/>
            <person name="Yang W."/>
            <person name="Lam T.T.-Y."/>
            <person name="Chang Q."/>
            <person name="Ding S."/>
            <person name="Wang X."/>
            <person name="Zhu J."/>
            <person name="Ruan X."/>
            <person name="Zhao L."/>
            <person name="Wei J."/>
            <person name="Que T."/>
            <person name="Du C."/>
            <person name="Cheng J."/>
            <person name="Dai P."/>
            <person name="Han X."/>
            <person name="Huang E."/>
            <person name="Gao Y."/>
            <person name="Liu J."/>
            <person name="Shao H."/>
            <person name="Ye R."/>
            <person name="Li L."/>
            <person name="Wei W."/>
            <person name="Wang X."/>
            <person name="Wang C."/>
            <person name="Yang T."/>
            <person name="Huo Q."/>
            <person name="Li W."/>
            <person name="Guo W."/>
            <person name="Chen H."/>
            <person name="Zhou L."/>
            <person name="Ni X."/>
            <person name="Tian J."/>
            <person name="Zhou Y."/>
            <person name="Sheng Y."/>
            <person name="Liu T."/>
            <person name="Pan Y."/>
            <person name="Xia L."/>
            <person name="Li J."/>
            <person name="Zhao F."/>
            <person name="Cao W."/>
        </authorList>
    </citation>
    <scope>NUCLEOTIDE SEQUENCE</scope>
    <source>
        <strain evidence="1">Hyas-2018</strain>
    </source>
</reference>
<evidence type="ECO:0000313" key="1">
    <source>
        <dbReference type="EMBL" id="KAH6932672.1"/>
    </source>
</evidence>
<protein>
    <submittedName>
        <fullName evidence="1">Uncharacterized protein</fullName>
    </submittedName>
</protein>
<sequence length="909" mass="99986">MSRGHSEPSSRRAFKLSWAVVLRTGLQRRNPDAEVERRDTNAESRSFAPFTTGALPKPYRMRKQGDYMSHMSGRPEDGSARSYGALAPKVISHPSIPDLLVLAGQQNSCHVKPSPREVVVRRDCAEAVLRGAHVYIPGVMGAPKGLQAGQQVAVYGDLDGQCLKGRTRPYRGRRVFVGNGTTLVSRADIFVNQLSEGCAIRMTEPLSGCPPLGGLEPSHLFLQNLPSVLCGHILGPKPGDTVLDMCAAPGGKTTHLATLMNDTGLVVALDRSENRVSKIRSNCKQWHISCVHMFAHDANEFDSLPRQEIPDQFDRILLDAPCSALGGRPRLSYEQSAKALQSYPPQQRALLETAVRLLKPGGLLLYSTCSLSTAENETIIAWALHRFPQIHLVEQNLLSPVGYEAQLLQEQQEQQEMLFMQQQMQQAAQQEERKERSWRLTFILGVPTLLLPLPLYMNSKNIGFIILSSLTLAAAVECTNLHKRVALKSLLIFGMSKRRIVFAIMMISMFLSLWIPNTASASIMGPITLAVADQMQKASHKFRKGFQLRKDIASAVDKEQLRSSEIAAYVRKMMLLSVTYACNVGGTGSLIGTAPNQILKNIFDQRFPEANELTYAWWMLLNVPAMIVLVLLAYSYVQWSIERKGGATMLGAAAEAKLTAEVTRRYNDLGPLTFAEATVVFMLVLTVLLLLTMKPQILPGWSSLFPEPHYIRASVPMVMVSVLLFVIPRDPYMIDTVPILTWEEVNTRVSWGTVLVICGGMTLAEASKKSGLSRTVATTLAVFESVPRKLVLSALCLLASFLSELASNSAVSSLMIPVVIDLARPGVLMNLMTVAGEIVSVHVVATYLLGLDTMPWWAKEYGLSLIASTNTSRLARAARRAGIDVVNVFDSVQASPVPLARKRPFCDAL</sequence>
<comment type="caution">
    <text evidence="1">The sequence shown here is derived from an EMBL/GenBank/DDBJ whole genome shotgun (WGS) entry which is preliminary data.</text>
</comment>